<sequence length="132" mass="14929">MFSQRDLAVFWDRNKAAPSKAVQATLSAKCFSGGRTRLLSKQSADSLINGGLYPRPTPHYIFTLTYTPSFDLRRPRHRGSPSVRKGQVATFESKNSLKGPGRHFCLDDSREAGFRYGFGRRLHASWWCCCII</sequence>
<dbReference type="EMBL" id="QNUK01000115">
    <property type="protein sequence ID" value="KAF5901292.1"/>
    <property type="molecule type" value="Genomic_DNA"/>
</dbReference>
<protein>
    <submittedName>
        <fullName evidence="1">Serine hydroxymethyltransferase 2</fullName>
    </submittedName>
</protein>
<name>A0A8J4X246_CLAMG</name>
<dbReference type="AlphaFoldDB" id="A0A8J4X246"/>
<reference evidence="1" key="1">
    <citation type="submission" date="2020-07" db="EMBL/GenBank/DDBJ databases">
        <title>Clarias magur genome sequencing, assembly and annotation.</title>
        <authorList>
            <person name="Kushwaha B."/>
            <person name="Kumar R."/>
            <person name="Das P."/>
            <person name="Joshi C.G."/>
            <person name="Kumar D."/>
            <person name="Nagpure N.S."/>
            <person name="Pandey M."/>
            <person name="Agarwal S."/>
            <person name="Srivastava S."/>
            <person name="Singh M."/>
            <person name="Sahoo L."/>
            <person name="Jayasankar P."/>
            <person name="Meher P.K."/>
            <person name="Koringa P.G."/>
            <person name="Iquebal M.A."/>
            <person name="Das S.P."/>
            <person name="Bit A."/>
            <person name="Patnaik S."/>
            <person name="Patel N."/>
            <person name="Shah T.M."/>
            <person name="Hinsu A."/>
            <person name="Jena J.K."/>
        </authorList>
    </citation>
    <scope>NUCLEOTIDE SEQUENCE</scope>
    <source>
        <strain evidence="1">CIFAMagur01</strain>
        <tissue evidence="1">Testis</tissue>
    </source>
</reference>
<evidence type="ECO:0000313" key="2">
    <source>
        <dbReference type="Proteomes" id="UP000727407"/>
    </source>
</evidence>
<keyword evidence="2" id="KW-1185">Reference proteome</keyword>
<proteinExistence type="predicted"/>
<dbReference type="Proteomes" id="UP000727407">
    <property type="component" value="Unassembled WGS sequence"/>
</dbReference>
<organism evidence="1 2">
    <name type="scientific">Clarias magur</name>
    <name type="common">Asian catfish</name>
    <name type="synonym">Macropteronotus magur</name>
    <dbReference type="NCBI Taxonomy" id="1594786"/>
    <lineage>
        <taxon>Eukaryota</taxon>
        <taxon>Metazoa</taxon>
        <taxon>Chordata</taxon>
        <taxon>Craniata</taxon>
        <taxon>Vertebrata</taxon>
        <taxon>Euteleostomi</taxon>
        <taxon>Actinopterygii</taxon>
        <taxon>Neopterygii</taxon>
        <taxon>Teleostei</taxon>
        <taxon>Ostariophysi</taxon>
        <taxon>Siluriformes</taxon>
        <taxon>Clariidae</taxon>
        <taxon>Clarias</taxon>
    </lineage>
</organism>
<accession>A0A8J4X246</accession>
<comment type="caution">
    <text evidence="1">The sequence shown here is derived from an EMBL/GenBank/DDBJ whole genome shotgun (WGS) entry which is preliminary data.</text>
</comment>
<evidence type="ECO:0000313" key="1">
    <source>
        <dbReference type="EMBL" id="KAF5901292.1"/>
    </source>
</evidence>
<gene>
    <name evidence="1" type="primary">glyA3</name>
    <name evidence="1" type="ORF">DAT39_008968</name>
</gene>